<feature type="transmembrane region" description="Helical" evidence="1">
    <location>
        <begin position="158"/>
        <end position="175"/>
    </location>
</feature>
<dbReference type="KEGG" id="bhu:bhn_I1499"/>
<dbReference type="AlphaFoldDB" id="A0A1D9P209"/>
<keyword evidence="1" id="KW-1133">Transmembrane helix</keyword>
<dbReference type="InterPro" id="IPR002656">
    <property type="entry name" value="Acyl_transf_3_dom"/>
</dbReference>
<name>A0A1D9P209_9FIRM</name>
<keyword evidence="1" id="KW-0812">Transmembrane</keyword>
<sequence length="392" mass="45710">MNKLVYSVYIIMPLILLWHSKFYGKGKFNDEFLSLEQTKALQGFLALCIMLHHIGQKTCASWLTPKTRIIHGLDLFEPMGFMYVAVFLFFNGYGVYKSFHSKDNYLKGFIKRRILPVVLALYTTTIIFFIARLILGEKMDGKLVFFYLTSIKLCNPNTWYVIVLPFFYLVFYLAFKFIKKDGLAVAAVTAFVLLYMFGSCYLLHNDFWIRGEWWYNCVHLFPIGIIFAKFEKQIIAHLKKFYYIYLAIFVLGVYPAYRFSKFVLMFHGYYMEFLPDYPYHKMIGLSSEMLVTFVFTVAVLLIGMKLKIGNKFLAFMGTITLEFYLIHGIFVEMFDHQFCGVVKSPFPIRNVFLYVVLVFILGIPSAVLLKKLHNLILGLGKSNKDSKNKKIA</sequence>
<gene>
    <name evidence="3" type="ORF">bhn_I1499</name>
</gene>
<evidence type="ECO:0000256" key="1">
    <source>
        <dbReference type="SAM" id="Phobius"/>
    </source>
</evidence>
<reference evidence="4" key="1">
    <citation type="submission" date="2016-10" db="EMBL/GenBank/DDBJ databases">
        <title>The complete genome sequence of the rumen bacterium Butyrivibrio hungatei MB2003.</title>
        <authorList>
            <person name="Palevich N."/>
            <person name="Kelly W.J."/>
            <person name="Leahy S.C."/>
            <person name="Altermann E."/>
            <person name="Rakonjac J."/>
            <person name="Attwood G.T."/>
        </authorList>
    </citation>
    <scope>NUCLEOTIDE SEQUENCE [LARGE SCALE GENOMIC DNA]</scope>
    <source>
        <strain evidence="4">MB2003</strain>
    </source>
</reference>
<organism evidence="3 4">
    <name type="scientific">Butyrivibrio hungatei</name>
    <dbReference type="NCBI Taxonomy" id="185008"/>
    <lineage>
        <taxon>Bacteria</taxon>
        <taxon>Bacillati</taxon>
        <taxon>Bacillota</taxon>
        <taxon>Clostridia</taxon>
        <taxon>Lachnospirales</taxon>
        <taxon>Lachnospiraceae</taxon>
        <taxon>Butyrivibrio</taxon>
    </lineage>
</organism>
<keyword evidence="3" id="KW-0808">Transferase</keyword>
<evidence type="ECO:0000313" key="4">
    <source>
        <dbReference type="Proteomes" id="UP000179284"/>
    </source>
</evidence>
<dbReference type="GO" id="GO:0016747">
    <property type="term" value="F:acyltransferase activity, transferring groups other than amino-acyl groups"/>
    <property type="evidence" value="ECO:0007669"/>
    <property type="project" value="InterPro"/>
</dbReference>
<proteinExistence type="predicted"/>
<feature type="transmembrane region" description="Helical" evidence="1">
    <location>
        <begin position="351"/>
        <end position="369"/>
    </location>
</feature>
<keyword evidence="4" id="KW-1185">Reference proteome</keyword>
<dbReference type="Proteomes" id="UP000179284">
    <property type="component" value="Chromosome I"/>
</dbReference>
<feature type="transmembrane region" description="Helical" evidence="1">
    <location>
        <begin position="242"/>
        <end position="259"/>
    </location>
</feature>
<keyword evidence="3" id="KW-0012">Acyltransferase</keyword>
<dbReference type="RefSeq" id="WP_071176214.1">
    <property type="nucleotide sequence ID" value="NZ_CP017831.1"/>
</dbReference>
<accession>A0A1D9P209</accession>
<evidence type="ECO:0000259" key="2">
    <source>
        <dbReference type="Pfam" id="PF01757"/>
    </source>
</evidence>
<keyword evidence="1" id="KW-0472">Membrane</keyword>
<protein>
    <submittedName>
        <fullName evidence="3">Acyltransferase</fullName>
    </submittedName>
</protein>
<evidence type="ECO:0000313" key="3">
    <source>
        <dbReference type="EMBL" id="AOZ96532.1"/>
    </source>
</evidence>
<feature type="transmembrane region" description="Helical" evidence="1">
    <location>
        <begin position="75"/>
        <end position="93"/>
    </location>
</feature>
<feature type="transmembrane region" description="Helical" evidence="1">
    <location>
        <begin position="213"/>
        <end position="230"/>
    </location>
</feature>
<feature type="transmembrane region" description="Helical" evidence="1">
    <location>
        <begin position="114"/>
        <end position="135"/>
    </location>
</feature>
<dbReference type="EMBL" id="CP017831">
    <property type="protein sequence ID" value="AOZ96532.1"/>
    <property type="molecule type" value="Genomic_DNA"/>
</dbReference>
<feature type="transmembrane region" description="Helical" evidence="1">
    <location>
        <begin position="182"/>
        <end position="201"/>
    </location>
</feature>
<dbReference type="OrthoDB" id="3268734at2"/>
<feature type="transmembrane region" description="Helical" evidence="1">
    <location>
        <begin position="279"/>
        <end position="300"/>
    </location>
</feature>
<feature type="domain" description="Acyltransferase 3" evidence="2">
    <location>
        <begin position="40"/>
        <end position="369"/>
    </location>
</feature>
<dbReference type="Pfam" id="PF01757">
    <property type="entry name" value="Acyl_transf_3"/>
    <property type="match status" value="1"/>
</dbReference>
<feature type="transmembrane region" description="Helical" evidence="1">
    <location>
        <begin position="312"/>
        <end position="331"/>
    </location>
</feature>
<feature type="transmembrane region" description="Helical" evidence="1">
    <location>
        <begin position="6"/>
        <end position="23"/>
    </location>
</feature>